<accession>A0A7I7XPQ8</accession>
<organism evidence="7 8">
    <name type="scientific">Mycolicibacterium madagascariense</name>
    <dbReference type="NCBI Taxonomy" id="212765"/>
    <lineage>
        <taxon>Bacteria</taxon>
        <taxon>Bacillati</taxon>
        <taxon>Actinomycetota</taxon>
        <taxon>Actinomycetes</taxon>
        <taxon>Mycobacteriales</taxon>
        <taxon>Mycobacteriaceae</taxon>
        <taxon>Mycolicibacterium</taxon>
    </lineage>
</organism>
<name>A0A7I7XPQ8_9MYCO</name>
<comment type="function">
    <text evidence="1">Could possibly oxidize fatty acids using specific components.</text>
</comment>
<gene>
    <name evidence="7" type="primary">echA2</name>
    <name evidence="7" type="ORF">MMAD_55110</name>
</gene>
<dbReference type="CDD" id="cd06558">
    <property type="entry name" value="crotonase-like"/>
    <property type="match status" value="1"/>
</dbReference>
<evidence type="ECO:0000256" key="5">
    <source>
        <dbReference type="ARBA" id="ARBA00023717"/>
    </source>
</evidence>
<keyword evidence="3" id="KW-0276">Fatty acid metabolism</keyword>
<evidence type="ECO:0000256" key="1">
    <source>
        <dbReference type="ARBA" id="ARBA00002994"/>
    </source>
</evidence>
<evidence type="ECO:0000313" key="8">
    <source>
        <dbReference type="Proteomes" id="UP000466517"/>
    </source>
</evidence>
<evidence type="ECO:0000313" key="7">
    <source>
        <dbReference type="EMBL" id="BBZ31216.1"/>
    </source>
</evidence>
<proteinExistence type="inferred from homology"/>
<dbReference type="SUPFAM" id="SSF52096">
    <property type="entry name" value="ClpP/crotonase"/>
    <property type="match status" value="1"/>
</dbReference>
<dbReference type="KEGG" id="mmag:MMAD_55110"/>
<keyword evidence="3" id="KW-0443">Lipid metabolism</keyword>
<dbReference type="Pfam" id="PF00378">
    <property type="entry name" value="ECH_1"/>
    <property type="match status" value="1"/>
</dbReference>
<evidence type="ECO:0000256" key="2">
    <source>
        <dbReference type="ARBA" id="ARBA00005254"/>
    </source>
</evidence>
<evidence type="ECO:0000256" key="4">
    <source>
        <dbReference type="ARBA" id="ARBA00023709"/>
    </source>
</evidence>
<dbReference type="AlphaFoldDB" id="A0A7I7XPQ8"/>
<geneLocation type="plasmid" evidence="8">
    <name>pjcm13574 dna</name>
</geneLocation>
<dbReference type="EMBL" id="AP022611">
    <property type="protein sequence ID" value="BBZ31216.1"/>
    <property type="molecule type" value="Genomic_DNA"/>
</dbReference>
<keyword evidence="7" id="KW-0614">Plasmid</keyword>
<dbReference type="Proteomes" id="UP000466517">
    <property type="component" value="Plasmid pJCM13574"/>
</dbReference>
<comment type="catalytic activity">
    <reaction evidence="4">
        <text>a (3S)-3-hydroxyacyl-CoA = a (2E)-enoyl-CoA + H2O</text>
        <dbReference type="Rhea" id="RHEA:16105"/>
        <dbReference type="ChEBI" id="CHEBI:15377"/>
        <dbReference type="ChEBI" id="CHEBI:57318"/>
        <dbReference type="ChEBI" id="CHEBI:58856"/>
        <dbReference type="EC" id="4.2.1.17"/>
    </reaction>
</comment>
<dbReference type="InterPro" id="IPR029045">
    <property type="entry name" value="ClpP/crotonase-like_dom_sf"/>
</dbReference>
<dbReference type="GO" id="GO:0004300">
    <property type="term" value="F:enoyl-CoA hydratase activity"/>
    <property type="evidence" value="ECO:0007669"/>
    <property type="project" value="UniProtKB-EC"/>
</dbReference>
<sequence>MSYENILYGVTDKIATITLNRPEKRNALSPALRRELVDALRTAEHDDEVTVILIQGAGDAFCAGYDMNSYAGGDANPERPAGWNHSELFESWTGQFPRSALRDWFTIWDLMKPVVAKIHGYCLAGGSELMSMCDIVFAADDTIIGYPPTRAQSTPDIDYFPWKMSMAQAKYLQLTGNSVTGARAEQIGWIAKSFPAAELDDQVMRELRPMTKLHPAMLAANKFTLNQSYETMGMRAAMQACVPWYVIARSFRPGGGEFQRLAADEGLKAALAWRDGAFKAEGFPL</sequence>
<reference evidence="7 8" key="1">
    <citation type="journal article" date="2019" name="Emerg. Microbes Infect.">
        <title>Comprehensive subspecies identification of 175 nontuberculous mycobacteria species based on 7547 genomic profiles.</title>
        <authorList>
            <person name="Matsumoto Y."/>
            <person name="Kinjo T."/>
            <person name="Motooka D."/>
            <person name="Nabeya D."/>
            <person name="Jung N."/>
            <person name="Uechi K."/>
            <person name="Horii T."/>
            <person name="Iida T."/>
            <person name="Fujita J."/>
            <person name="Nakamura S."/>
        </authorList>
    </citation>
    <scope>NUCLEOTIDE SEQUENCE [LARGE SCALE GENOMIC DNA]</scope>
    <source>
        <strain evidence="7 8">JCM 13574</strain>
        <plasmid evidence="8">pjcm13574 dna</plasmid>
    </source>
</reference>
<dbReference type="InterPro" id="IPR001753">
    <property type="entry name" value="Enoyl-CoA_hydra/iso"/>
</dbReference>
<comment type="catalytic activity">
    <reaction evidence="5">
        <text>a 4-saturated-(3S)-3-hydroxyacyl-CoA = a (3E)-enoyl-CoA + H2O</text>
        <dbReference type="Rhea" id="RHEA:20724"/>
        <dbReference type="ChEBI" id="CHEBI:15377"/>
        <dbReference type="ChEBI" id="CHEBI:58521"/>
        <dbReference type="ChEBI" id="CHEBI:137480"/>
        <dbReference type="EC" id="4.2.1.17"/>
    </reaction>
</comment>
<dbReference type="InterPro" id="IPR018376">
    <property type="entry name" value="Enoyl-CoA_hyd/isom_CS"/>
</dbReference>
<dbReference type="Gene3D" id="3.90.226.10">
    <property type="entry name" value="2-enoyl-CoA Hydratase, Chain A, domain 1"/>
    <property type="match status" value="1"/>
</dbReference>
<evidence type="ECO:0000256" key="6">
    <source>
        <dbReference type="RuleBase" id="RU003707"/>
    </source>
</evidence>
<dbReference type="GO" id="GO:0006631">
    <property type="term" value="P:fatty acid metabolic process"/>
    <property type="evidence" value="ECO:0007669"/>
    <property type="project" value="UniProtKB-KW"/>
</dbReference>
<dbReference type="PANTHER" id="PTHR43802:SF1">
    <property type="entry name" value="IP11341P-RELATED"/>
    <property type="match status" value="1"/>
</dbReference>
<keyword evidence="8" id="KW-1185">Reference proteome</keyword>
<dbReference type="PROSITE" id="PS00166">
    <property type="entry name" value="ENOYL_COA_HYDRATASE"/>
    <property type="match status" value="1"/>
</dbReference>
<comment type="similarity">
    <text evidence="2 6">Belongs to the enoyl-CoA hydratase/isomerase family.</text>
</comment>
<evidence type="ECO:0000256" key="3">
    <source>
        <dbReference type="ARBA" id="ARBA00022832"/>
    </source>
</evidence>
<dbReference type="PANTHER" id="PTHR43802">
    <property type="entry name" value="ENOYL-COA HYDRATASE"/>
    <property type="match status" value="1"/>
</dbReference>
<protein>
    <submittedName>
        <fullName evidence="7">Enoyl-CoA hydratase</fullName>
    </submittedName>
</protein>